<proteinExistence type="predicted"/>
<dbReference type="GO" id="GO:0031514">
    <property type="term" value="C:motile cilium"/>
    <property type="evidence" value="ECO:0007669"/>
    <property type="project" value="TreeGrafter"/>
</dbReference>
<accession>A0AAD9C9M0</accession>
<gene>
    <name evidence="2" type="ORF">KUDE01_017341</name>
    <name evidence="3" type="ORF">KUDE01_018036</name>
</gene>
<feature type="chain" id="PRO_5042442460" evidence="1">
    <location>
        <begin position="22"/>
        <end position="93"/>
    </location>
</feature>
<keyword evidence="4" id="KW-1185">Reference proteome</keyword>
<dbReference type="GO" id="GO:0030317">
    <property type="term" value="P:flagellated sperm motility"/>
    <property type="evidence" value="ECO:0007669"/>
    <property type="project" value="TreeGrafter"/>
</dbReference>
<dbReference type="EMBL" id="JASDAP010000008">
    <property type="protein sequence ID" value="KAK1898512.1"/>
    <property type="molecule type" value="Genomic_DNA"/>
</dbReference>
<comment type="caution">
    <text evidence="3">The sequence shown here is derived from an EMBL/GenBank/DDBJ whole genome shotgun (WGS) entry which is preliminary data.</text>
</comment>
<feature type="signal peptide" evidence="1">
    <location>
        <begin position="1"/>
        <end position="21"/>
    </location>
</feature>
<reference evidence="3" key="1">
    <citation type="submission" date="2023-04" db="EMBL/GenBank/DDBJ databases">
        <title>Chromosome-level genome of Chaenocephalus aceratus.</title>
        <authorList>
            <person name="Park H."/>
        </authorList>
    </citation>
    <scope>NUCLEOTIDE SEQUENCE</scope>
    <source>
        <strain evidence="3">DE</strain>
        <tissue evidence="3">Muscle</tissue>
    </source>
</reference>
<organism evidence="3 4">
    <name type="scientific">Dissostichus eleginoides</name>
    <name type="common">Patagonian toothfish</name>
    <name type="synonym">Dissostichus amissus</name>
    <dbReference type="NCBI Taxonomy" id="100907"/>
    <lineage>
        <taxon>Eukaryota</taxon>
        <taxon>Metazoa</taxon>
        <taxon>Chordata</taxon>
        <taxon>Craniata</taxon>
        <taxon>Vertebrata</taxon>
        <taxon>Euteleostomi</taxon>
        <taxon>Actinopterygii</taxon>
        <taxon>Neopterygii</taxon>
        <taxon>Teleostei</taxon>
        <taxon>Neoteleostei</taxon>
        <taxon>Acanthomorphata</taxon>
        <taxon>Eupercaria</taxon>
        <taxon>Perciformes</taxon>
        <taxon>Notothenioidei</taxon>
        <taxon>Nototheniidae</taxon>
        <taxon>Dissostichus</taxon>
    </lineage>
</organism>
<evidence type="ECO:0000313" key="3">
    <source>
        <dbReference type="EMBL" id="KAK1898512.1"/>
    </source>
</evidence>
<dbReference type="PANTHER" id="PTHR35249:SF2">
    <property type="entry name" value="DYNEIN REGULATORY COMPLEX SUBUNIT 7"/>
    <property type="match status" value="1"/>
</dbReference>
<sequence length="93" mass="10877">MCWWVKHVMYSLSFISLKVDELCPESYRVNSPDQIRLLAIADNFQRQYSLLYPDRKPLLLCPVNECGVRVKLKRLNPLKALCPHSSFFCAVLF</sequence>
<evidence type="ECO:0000313" key="2">
    <source>
        <dbReference type="EMBL" id="KAK1897810.1"/>
    </source>
</evidence>
<evidence type="ECO:0000256" key="1">
    <source>
        <dbReference type="SAM" id="SignalP"/>
    </source>
</evidence>
<dbReference type="Proteomes" id="UP001228049">
    <property type="component" value="Unassembled WGS sequence"/>
</dbReference>
<protein>
    <submittedName>
        <fullName evidence="3">Dynein regulatory complex subunit 7</fullName>
    </submittedName>
</protein>
<evidence type="ECO:0000313" key="4">
    <source>
        <dbReference type="Proteomes" id="UP001228049"/>
    </source>
</evidence>
<dbReference type="AlphaFoldDB" id="A0AAD9C9M0"/>
<dbReference type="EMBL" id="JASDAP010000008">
    <property type="protein sequence ID" value="KAK1897810.1"/>
    <property type="molecule type" value="Genomic_DNA"/>
</dbReference>
<keyword evidence="1" id="KW-0732">Signal</keyword>
<name>A0AAD9C9M0_DISEL</name>
<dbReference type="InterPro" id="IPR033551">
    <property type="entry name" value="DRC7/lobo"/>
</dbReference>
<dbReference type="PANTHER" id="PTHR35249">
    <property type="entry name" value="DYNEIN REGULATORY COMPLEX SUBUNIT 7"/>
    <property type="match status" value="1"/>
</dbReference>